<evidence type="ECO:0000256" key="4">
    <source>
        <dbReference type="ARBA" id="ARBA00023125"/>
    </source>
</evidence>
<dbReference type="InterPro" id="IPR003593">
    <property type="entry name" value="AAA+_ATPase"/>
</dbReference>
<dbReference type="GO" id="GO:0005524">
    <property type="term" value="F:ATP binding"/>
    <property type="evidence" value="ECO:0007669"/>
    <property type="project" value="UniProtKB-KW"/>
</dbReference>
<dbReference type="GO" id="GO:0043565">
    <property type="term" value="F:sequence-specific DNA binding"/>
    <property type="evidence" value="ECO:0007669"/>
    <property type="project" value="InterPro"/>
</dbReference>
<comment type="caution">
    <text evidence="7">The sequence shown here is derived from an EMBL/GenBank/DDBJ whole genome shotgun (WGS) entry which is preliminary data.</text>
</comment>
<dbReference type="Gene3D" id="3.40.50.300">
    <property type="entry name" value="P-loop containing nucleotide triphosphate hydrolases"/>
    <property type="match status" value="1"/>
</dbReference>
<dbReference type="InterPro" id="IPR025943">
    <property type="entry name" value="Sigma_54_int_dom_ATP-bd_2"/>
</dbReference>
<dbReference type="PROSITE" id="PS50045">
    <property type="entry name" value="SIGMA54_INTERACT_4"/>
    <property type="match status" value="1"/>
</dbReference>
<evidence type="ECO:0000313" key="7">
    <source>
        <dbReference type="EMBL" id="TYC55080.1"/>
    </source>
</evidence>
<dbReference type="InterPro" id="IPR003018">
    <property type="entry name" value="GAF"/>
</dbReference>
<dbReference type="InterPro" id="IPR002078">
    <property type="entry name" value="Sigma_54_int"/>
</dbReference>
<evidence type="ECO:0000256" key="3">
    <source>
        <dbReference type="ARBA" id="ARBA00023015"/>
    </source>
</evidence>
<dbReference type="InterPro" id="IPR029016">
    <property type="entry name" value="GAF-like_dom_sf"/>
</dbReference>
<proteinExistence type="predicted"/>
<sequence>MQVPFSVEARSVSLQEARSLYFGRGELPEALLDQNVLRSWERCRQAGLDPARIECGEPNVRVVAEARERNRTLMSHAQPVLEHLFEQIRNSHSMVILADARGMVLQSYGDADFLSRADQVSLHPGASWHEFERGTNAIGTALAERGAVNVFGSEHFFEGNAFLTCSASPIQDAQGRLMGVLDISSDFRAFQRHSLGLVKMSSRIIEKRLFESEFAHQGLLSFHTRPDHVGSLCEALLAISADGDLVGADQAALELLGLRREDLPRRHYSMLFDVPLGTLIDRARRDPSSLIAISGRNGERFYARLRGNFASMPTGSSSLVDTKGERVTRPAKAEPVMTPAMAHASMTLKSLSTGDERLQAAIDKGTRILGRDIPILIQGESGAGKEMFAKAFHNSGPRALGPFVALNCAAIPETLIESELFGYSGGAFTGARKEGAIGKIQQAHGGTLFLDEVGDMPLSLQARLLRVLQERCVTPLGTNKSIPVDITLVCATHRRLKEEVARGGFREDLYYRLNGLCINLPSLRERSDIDRLIDKLLREEAGPDRKVEVSHKVMQAFLSYRWPGNIRQLNNVIRVAIALLDDDEDVIETWHLPDDVFEEIGEITPAACTASAMMRPGSAPIMTDARNAAPAASAAATNFGRLEEIERDMIQRTLEAENGNISSAARRLGISRNTLYRKLGRF</sequence>
<dbReference type="OrthoDB" id="9761705at2"/>
<dbReference type="PRINTS" id="PR01590">
    <property type="entry name" value="HTHFIS"/>
</dbReference>
<dbReference type="PANTHER" id="PTHR32071">
    <property type="entry name" value="TRANSCRIPTIONAL REGULATORY PROTEIN"/>
    <property type="match status" value="1"/>
</dbReference>
<dbReference type="SUPFAM" id="SSF52540">
    <property type="entry name" value="P-loop containing nucleoside triphosphate hydrolases"/>
    <property type="match status" value="1"/>
</dbReference>
<dbReference type="SUPFAM" id="SSF55781">
    <property type="entry name" value="GAF domain-like"/>
    <property type="match status" value="1"/>
</dbReference>
<dbReference type="GO" id="GO:0006355">
    <property type="term" value="P:regulation of DNA-templated transcription"/>
    <property type="evidence" value="ECO:0007669"/>
    <property type="project" value="InterPro"/>
</dbReference>
<gene>
    <name evidence="7" type="ORF">ETQ85_15290</name>
</gene>
<dbReference type="EMBL" id="SDKK01000014">
    <property type="protein sequence ID" value="TYC55080.1"/>
    <property type="molecule type" value="Genomic_DNA"/>
</dbReference>
<keyword evidence="8" id="KW-1185">Reference proteome</keyword>
<dbReference type="Pfam" id="PF00158">
    <property type="entry name" value="Sigma54_activat"/>
    <property type="match status" value="1"/>
</dbReference>
<accession>A0A6C2CL81</accession>
<dbReference type="InterPro" id="IPR025944">
    <property type="entry name" value="Sigma_54_int_dom_CS"/>
</dbReference>
<protein>
    <submittedName>
        <fullName evidence="7">Sigma-54-dependent Fis family transcriptional regulator</fullName>
    </submittedName>
</protein>
<dbReference type="Proteomes" id="UP000389128">
    <property type="component" value="Unassembled WGS sequence"/>
</dbReference>
<dbReference type="SUPFAM" id="SSF46689">
    <property type="entry name" value="Homeodomain-like"/>
    <property type="match status" value="1"/>
</dbReference>
<evidence type="ECO:0000259" key="6">
    <source>
        <dbReference type="PROSITE" id="PS50045"/>
    </source>
</evidence>
<dbReference type="InterPro" id="IPR027417">
    <property type="entry name" value="P-loop_NTPase"/>
</dbReference>
<dbReference type="PROSITE" id="PS00675">
    <property type="entry name" value="SIGMA54_INTERACT_1"/>
    <property type="match status" value="1"/>
</dbReference>
<evidence type="ECO:0000313" key="8">
    <source>
        <dbReference type="Proteomes" id="UP000389128"/>
    </source>
</evidence>
<evidence type="ECO:0000256" key="1">
    <source>
        <dbReference type="ARBA" id="ARBA00022741"/>
    </source>
</evidence>
<dbReference type="AlphaFoldDB" id="A0A6C2CL81"/>
<evidence type="ECO:0000256" key="2">
    <source>
        <dbReference type="ARBA" id="ARBA00022840"/>
    </source>
</evidence>
<dbReference type="InterPro" id="IPR002197">
    <property type="entry name" value="HTH_Fis"/>
</dbReference>
<keyword evidence="5" id="KW-0804">Transcription</keyword>
<dbReference type="InterPro" id="IPR058031">
    <property type="entry name" value="AAA_lid_NorR"/>
</dbReference>
<dbReference type="SMART" id="SM00382">
    <property type="entry name" value="AAA"/>
    <property type="match status" value="1"/>
</dbReference>
<name>A0A6C2CL81_9RHOO</name>
<organism evidence="7 8">
    <name type="scientific">Zoogloea oleivorans</name>
    <dbReference type="NCBI Taxonomy" id="1552750"/>
    <lineage>
        <taxon>Bacteria</taxon>
        <taxon>Pseudomonadati</taxon>
        <taxon>Pseudomonadota</taxon>
        <taxon>Betaproteobacteria</taxon>
        <taxon>Rhodocyclales</taxon>
        <taxon>Zoogloeaceae</taxon>
        <taxon>Zoogloea</taxon>
    </lineage>
</organism>
<dbReference type="Gene3D" id="1.10.10.60">
    <property type="entry name" value="Homeodomain-like"/>
    <property type="match status" value="1"/>
</dbReference>
<reference evidence="7 8" key="1">
    <citation type="submission" date="2019-01" db="EMBL/GenBank/DDBJ databases">
        <title>Zoogloea oleivorans genome sequencing and assembly.</title>
        <authorList>
            <person name="Tancsics A."/>
            <person name="Farkas M."/>
            <person name="Kriszt B."/>
            <person name="Maroti G."/>
            <person name="Horvath B."/>
        </authorList>
    </citation>
    <scope>NUCLEOTIDE SEQUENCE [LARGE SCALE GENOMIC DNA]</scope>
    <source>
        <strain evidence="7 8">Buc</strain>
    </source>
</reference>
<dbReference type="FunFam" id="3.40.50.300:FF:000006">
    <property type="entry name" value="DNA-binding transcriptional regulator NtrC"/>
    <property type="match status" value="1"/>
</dbReference>
<dbReference type="InterPro" id="IPR025662">
    <property type="entry name" value="Sigma_54_int_dom_ATP-bd_1"/>
</dbReference>
<evidence type="ECO:0000256" key="5">
    <source>
        <dbReference type="ARBA" id="ARBA00023163"/>
    </source>
</evidence>
<dbReference type="CDD" id="cd00009">
    <property type="entry name" value="AAA"/>
    <property type="match status" value="1"/>
</dbReference>
<feature type="domain" description="Sigma-54 factor interaction" evidence="6">
    <location>
        <begin position="351"/>
        <end position="578"/>
    </location>
</feature>
<dbReference type="PROSITE" id="PS00676">
    <property type="entry name" value="SIGMA54_INTERACT_2"/>
    <property type="match status" value="1"/>
</dbReference>
<dbReference type="InterPro" id="IPR009057">
    <property type="entry name" value="Homeodomain-like_sf"/>
</dbReference>
<dbReference type="Gene3D" id="1.10.8.60">
    <property type="match status" value="1"/>
</dbReference>
<dbReference type="Gene3D" id="3.30.450.40">
    <property type="match status" value="1"/>
</dbReference>
<keyword evidence="3" id="KW-0805">Transcription regulation</keyword>
<keyword evidence="4" id="KW-0238">DNA-binding</keyword>
<dbReference type="Pfam" id="PF25601">
    <property type="entry name" value="AAA_lid_14"/>
    <property type="match status" value="1"/>
</dbReference>
<dbReference type="PANTHER" id="PTHR32071:SF77">
    <property type="entry name" value="TRANSCRIPTIONAL REGULATORY PROTEIN"/>
    <property type="match status" value="1"/>
</dbReference>
<dbReference type="Pfam" id="PF02954">
    <property type="entry name" value="HTH_8"/>
    <property type="match status" value="1"/>
</dbReference>
<dbReference type="Pfam" id="PF01590">
    <property type="entry name" value="GAF"/>
    <property type="match status" value="1"/>
</dbReference>
<dbReference type="RefSeq" id="WP_148579940.1">
    <property type="nucleotide sequence ID" value="NZ_SDKK01000014.1"/>
</dbReference>
<keyword evidence="1" id="KW-0547">Nucleotide-binding</keyword>
<dbReference type="PROSITE" id="PS00688">
    <property type="entry name" value="SIGMA54_INTERACT_3"/>
    <property type="match status" value="1"/>
</dbReference>
<keyword evidence="2" id="KW-0067">ATP-binding</keyword>